<dbReference type="PROSITE" id="PS51352">
    <property type="entry name" value="THIOREDOXIN_2"/>
    <property type="match status" value="1"/>
</dbReference>
<protein>
    <recommendedName>
        <fullName evidence="4">Thioredoxin domain-containing protein</fullName>
    </recommendedName>
</protein>
<keyword evidence="2 3" id="KW-0732">Signal</keyword>
<accession>A0ABP0E9H6</accession>
<sequence length="343" mass="40252">MGLILIPFFSALAVVNGSWWQPFSFLAATDNQLETTAPPRKEISDSDDFKEILSKSKFSLIYFYSESCKYCTEFEIDFQYLNQLYSNNDEITNQFQILRTNANKNKVLSELFGVNSYPSIKLLNFKTLEIFNFDKQRSLENLIEFIGSHTQVEPNYNTFKSSIITLTQSNFQEFLSFNGKDKLIVFIASYMYDWKKYTYPQHFYQYFPAKYNNIDFGIIDIEDEDSSYLREYYKVSNSPSLVYVDKELEKIKTFQTIAQNHLTNKRLTDENLQEFILNINNEDDSYGTWYKDISSLQESVVGEFDGYKNMKSHGFNVGSYKSHQDTIQSLEDEFNEILLSNEL</sequence>
<dbReference type="InterPro" id="IPR013766">
    <property type="entry name" value="Thioredoxin_domain"/>
</dbReference>
<dbReference type="PANTHER" id="PTHR45672:SF3">
    <property type="entry name" value="THIOREDOXIN DOMAIN-CONTAINING PROTEIN 5"/>
    <property type="match status" value="1"/>
</dbReference>
<reference evidence="5 6" key="1">
    <citation type="submission" date="2024-01" db="EMBL/GenBank/DDBJ databases">
        <authorList>
            <consortium name="Genoscope - CEA"/>
            <person name="William W."/>
        </authorList>
    </citation>
    <scope>NUCLEOTIDE SEQUENCE [LARGE SCALE GENOMIC DNA]</scope>
    <source>
        <strain evidence="5 6">29B2s-10</strain>
    </source>
</reference>
<dbReference type="SUPFAM" id="SSF52833">
    <property type="entry name" value="Thioredoxin-like"/>
    <property type="match status" value="2"/>
</dbReference>
<dbReference type="Pfam" id="PF00085">
    <property type="entry name" value="Thioredoxin"/>
    <property type="match status" value="1"/>
</dbReference>
<feature type="domain" description="Thioredoxin" evidence="4">
    <location>
        <begin position="14"/>
        <end position="151"/>
    </location>
</feature>
<dbReference type="Proteomes" id="UP001497600">
    <property type="component" value="Chromosome A"/>
</dbReference>
<proteinExistence type="inferred from homology"/>
<dbReference type="Gene3D" id="3.40.30.10">
    <property type="entry name" value="Glutaredoxin"/>
    <property type="match status" value="2"/>
</dbReference>
<dbReference type="PANTHER" id="PTHR45672">
    <property type="entry name" value="PROTEIN DISULFIDE-ISOMERASE C17H9.14C-RELATED"/>
    <property type="match status" value="1"/>
</dbReference>
<feature type="signal peptide" evidence="3">
    <location>
        <begin position="1"/>
        <end position="17"/>
    </location>
</feature>
<name>A0ABP0E9H6_9ASCO</name>
<comment type="similarity">
    <text evidence="1">Belongs to the protein disulfide isomerase family.</text>
</comment>
<evidence type="ECO:0000313" key="6">
    <source>
        <dbReference type="Proteomes" id="UP001497600"/>
    </source>
</evidence>
<evidence type="ECO:0000313" key="5">
    <source>
        <dbReference type="EMBL" id="CAK7893973.1"/>
    </source>
</evidence>
<organism evidence="5 6">
    <name type="scientific">[Candida] anglica</name>
    <dbReference type="NCBI Taxonomy" id="148631"/>
    <lineage>
        <taxon>Eukaryota</taxon>
        <taxon>Fungi</taxon>
        <taxon>Dikarya</taxon>
        <taxon>Ascomycota</taxon>
        <taxon>Saccharomycotina</taxon>
        <taxon>Pichiomycetes</taxon>
        <taxon>Debaryomycetaceae</taxon>
        <taxon>Kurtzmaniella</taxon>
    </lineage>
</organism>
<dbReference type="InterPro" id="IPR051063">
    <property type="entry name" value="PDI"/>
</dbReference>
<dbReference type="InterPro" id="IPR036249">
    <property type="entry name" value="Thioredoxin-like_sf"/>
</dbReference>
<gene>
    <name evidence="5" type="ORF">CAAN4_A10220</name>
</gene>
<dbReference type="EMBL" id="OZ004253">
    <property type="protein sequence ID" value="CAK7893973.1"/>
    <property type="molecule type" value="Genomic_DNA"/>
</dbReference>
<dbReference type="CDD" id="cd02961">
    <property type="entry name" value="PDI_a_family"/>
    <property type="match status" value="1"/>
</dbReference>
<evidence type="ECO:0000256" key="2">
    <source>
        <dbReference type="ARBA" id="ARBA00022729"/>
    </source>
</evidence>
<feature type="chain" id="PRO_5045909983" description="Thioredoxin domain-containing protein" evidence="3">
    <location>
        <begin position="18"/>
        <end position="343"/>
    </location>
</feature>
<keyword evidence="6" id="KW-1185">Reference proteome</keyword>
<evidence type="ECO:0000256" key="3">
    <source>
        <dbReference type="SAM" id="SignalP"/>
    </source>
</evidence>
<evidence type="ECO:0000256" key="1">
    <source>
        <dbReference type="ARBA" id="ARBA00006347"/>
    </source>
</evidence>
<evidence type="ECO:0000259" key="4">
    <source>
        <dbReference type="PROSITE" id="PS51352"/>
    </source>
</evidence>